<reference evidence="2 3" key="1">
    <citation type="journal article" date="2014" name="Int. J. Syst. Evol. Microbiol.">
        <title>Complete genome sequence of Corynebacterium casei LMG S-19264T (=DSM 44701T), isolated from a smear-ripened cheese.</title>
        <authorList>
            <consortium name="US DOE Joint Genome Institute (JGI-PGF)"/>
            <person name="Walter F."/>
            <person name="Albersmeier A."/>
            <person name="Kalinowski J."/>
            <person name="Ruckert C."/>
        </authorList>
    </citation>
    <scope>NUCLEOTIDE SEQUENCE [LARGE SCALE GENOMIC DNA]</scope>
    <source>
        <strain evidence="2 3">KCTC 12866</strain>
    </source>
</reference>
<proteinExistence type="predicted"/>
<evidence type="ECO:0000313" key="3">
    <source>
        <dbReference type="Proteomes" id="UP000598271"/>
    </source>
</evidence>
<gene>
    <name evidence="2" type="ORF">GCM10007390_45410</name>
</gene>
<feature type="chain" id="PRO_5035173980" description="Alkaline phosphatase" evidence="1">
    <location>
        <begin position="19"/>
        <end position="489"/>
    </location>
</feature>
<dbReference type="Pfam" id="PF05787">
    <property type="entry name" value="PhoX"/>
    <property type="match status" value="1"/>
</dbReference>
<dbReference type="PANTHER" id="PTHR35399">
    <property type="entry name" value="SLR8030 PROTEIN"/>
    <property type="match status" value="1"/>
</dbReference>
<organism evidence="2 3">
    <name type="scientific">Persicitalea jodogahamensis</name>
    <dbReference type="NCBI Taxonomy" id="402147"/>
    <lineage>
        <taxon>Bacteria</taxon>
        <taxon>Pseudomonadati</taxon>
        <taxon>Bacteroidota</taxon>
        <taxon>Cytophagia</taxon>
        <taxon>Cytophagales</taxon>
        <taxon>Spirosomataceae</taxon>
        <taxon>Persicitalea</taxon>
    </lineage>
</organism>
<evidence type="ECO:0008006" key="4">
    <source>
        <dbReference type="Google" id="ProtNLM"/>
    </source>
</evidence>
<protein>
    <recommendedName>
        <fullName evidence="4">Alkaline phosphatase</fullName>
    </recommendedName>
</protein>
<dbReference type="Proteomes" id="UP000598271">
    <property type="component" value="Unassembled WGS sequence"/>
</dbReference>
<dbReference type="RefSeq" id="WP_189567811.1">
    <property type="nucleotide sequence ID" value="NZ_BMXF01000006.1"/>
</dbReference>
<accession>A0A8J3DCW1</accession>
<comment type="caution">
    <text evidence="2">The sequence shown here is derived from an EMBL/GenBank/DDBJ whole genome shotgun (WGS) entry which is preliminary data.</text>
</comment>
<evidence type="ECO:0000256" key="1">
    <source>
        <dbReference type="SAM" id="SignalP"/>
    </source>
</evidence>
<dbReference type="PROSITE" id="PS51257">
    <property type="entry name" value="PROKAR_LIPOPROTEIN"/>
    <property type="match status" value="1"/>
</dbReference>
<evidence type="ECO:0000313" key="2">
    <source>
        <dbReference type="EMBL" id="GHB85049.1"/>
    </source>
</evidence>
<feature type="signal peptide" evidence="1">
    <location>
        <begin position="1"/>
        <end position="18"/>
    </location>
</feature>
<dbReference type="PANTHER" id="PTHR35399:SF2">
    <property type="entry name" value="DUF839 DOMAIN-CONTAINING PROTEIN"/>
    <property type="match status" value="1"/>
</dbReference>
<sequence>MKLTTAAGCALLTTAILAACINDHDLNNPAPAVALQNFSVNPSLIKTLPGFDNLEITTLISSDDVLPESPGFVFGGQPDGAGIIPNPAGDGFIMINNHEYLRSVSRVYLDKNFKPTKGEYIVNYDGGTTRLCSATMATPAEHGFGPVFLTAGESGAESMVHAINPTAPADPGNPNRVLPALGKASMENAVPLPKTAYPGKTVIIIGEDDGNGQLIAYVSSSVGDLQNGKLYMLRRKDQNTVETNMKRGEWHDVEFVEIDNAKTSTGAQIAAQTVAKKAIQFTRVEDVDYGKGSAENARNVYFTATGQASNRKDPVPGKTMWGRVYHLQMDANDPLKGKLELIVDGDETPSLSITNPDNICVTQNFVYIQEDGDSFYLDTKHDGRIWQYDIATKELKPMLEMNHRRGDAAFQAKYNPLNVNLLSSWEYGAMYDVSDLTGIPNTFAVNIHPHTWRSIKYAGVDGSAATKTSDLNESFTEGGQVVIVRGVAK</sequence>
<keyword evidence="1" id="KW-0732">Signal</keyword>
<dbReference type="InterPro" id="IPR008557">
    <property type="entry name" value="PhoX"/>
</dbReference>
<keyword evidence="3" id="KW-1185">Reference proteome</keyword>
<dbReference type="AlphaFoldDB" id="A0A8J3DCW1"/>
<name>A0A8J3DCW1_9BACT</name>
<dbReference type="EMBL" id="BMXF01000006">
    <property type="protein sequence ID" value="GHB85049.1"/>
    <property type="molecule type" value="Genomic_DNA"/>
</dbReference>